<accession>A0A142NLY7</accession>
<dbReference type="Gene3D" id="2.40.50.100">
    <property type="match status" value="1"/>
</dbReference>
<evidence type="ECO:0000256" key="3">
    <source>
        <dbReference type="ARBA" id="ARBA00022598"/>
    </source>
</evidence>
<dbReference type="FunFam" id="3.30.1490.20:FF:000003">
    <property type="entry name" value="acetyl-CoA carboxylase isoform X1"/>
    <property type="match status" value="1"/>
</dbReference>
<dbReference type="InterPro" id="IPR011054">
    <property type="entry name" value="Rudment_hybrid_motif"/>
</dbReference>
<dbReference type="PROSITE" id="PS50968">
    <property type="entry name" value="BIOTINYL_LIPOYL"/>
    <property type="match status" value="1"/>
</dbReference>
<keyword evidence="6" id="KW-0092">Biotin</keyword>
<dbReference type="InterPro" id="IPR011764">
    <property type="entry name" value="Biotin_carboxylation_dom"/>
</dbReference>
<dbReference type="PATRIC" id="fig|1703.6.peg.2115"/>
<dbReference type="CDD" id="cd06850">
    <property type="entry name" value="biotinyl_domain"/>
    <property type="match status" value="1"/>
</dbReference>
<keyword evidence="5 7" id="KW-0067">ATP-binding</keyword>
<dbReference type="FunFam" id="2.40.50.100:FF:000003">
    <property type="entry name" value="Acetyl-CoA carboxylase biotin carboxyl carrier protein"/>
    <property type="match status" value="1"/>
</dbReference>
<keyword evidence="3" id="KW-0436">Ligase</keyword>
<dbReference type="SUPFAM" id="SSF51230">
    <property type="entry name" value="Single hybrid motif"/>
    <property type="match status" value="1"/>
</dbReference>
<dbReference type="InterPro" id="IPR016185">
    <property type="entry name" value="PreATP-grasp_dom_sf"/>
</dbReference>
<proteinExistence type="predicted"/>
<dbReference type="SUPFAM" id="SSF52440">
    <property type="entry name" value="PreATP-grasp domain"/>
    <property type="match status" value="1"/>
</dbReference>
<evidence type="ECO:0000256" key="2">
    <source>
        <dbReference type="ARBA" id="ARBA00013263"/>
    </source>
</evidence>
<dbReference type="Pfam" id="PF02785">
    <property type="entry name" value="Biotin_carb_C"/>
    <property type="match status" value="1"/>
</dbReference>
<keyword evidence="14" id="KW-1185">Reference proteome</keyword>
<evidence type="ECO:0000259" key="10">
    <source>
        <dbReference type="PROSITE" id="PS50975"/>
    </source>
</evidence>
<dbReference type="InterPro" id="IPR011761">
    <property type="entry name" value="ATP-grasp"/>
</dbReference>
<evidence type="ECO:0000313" key="12">
    <source>
        <dbReference type="EMBL" id="AMT93602.1"/>
    </source>
</evidence>
<dbReference type="SUPFAM" id="SSF51246">
    <property type="entry name" value="Rudiment single hybrid motif"/>
    <property type="match status" value="1"/>
</dbReference>
<evidence type="ECO:0000256" key="4">
    <source>
        <dbReference type="ARBA" id="ARBA00022741"/>
    </source>
</evidence>
<name>A0A0B9ALP9_BRELN</name>
<gene>
    <name evidence="12" type="ORF">A2T55_07265</name>
    <name evidence="13" type="ORF">AE0388_2217</name>
</gene>
<dbReference type="Proteomes" id="UP000031488">
    <property type="component" value="Unassembled WGS sequence"/>
</dbReference>
<dbReference type="Proteomes" id="UP000075950">
    <property type="component" value="Chromosome"/>
</dbReference>
<sequence length="603" mass="63620">MTTVLSDSTTSELSTTVPTGAVRRVLIANRGEIALRIIRAAHDLGIKAVAVYTRADSDADFVELADDAWLLDGSGAGETYLDIDKILALAKRSGADAIHPGYGYMAENAQFAQAVIDAGLIWVGPPPAAIELLGDKSGARAVAEAVDAPVAPGSDGAVADLAEAAEVAERIGFPVVVKAVHGGGGRGFRACAAAEDLEAAYSAATREAQSAFGRGECLIEKQIVRPRHIETQCLADSHGNVRIVSTRDCTLQRRNQKIVEEAPAPFLSAEQERIVSEASARLLAHVGYVGAATCEFLLGEDGTIIFMEANARIQVEHTVTEEITGVDLVGWQVRIASGETLPDEFPAVRGHSFQFRINAEDPTTFFPATGAVKNYRAPSGPGVRLDSGIGEGSVVGTDFDPMLAKLVVTGATRDEALARARRALSEYRIEGVSTLLPLHRVLVDEPAFATEFKVWTNWLETAFVNPLADPQLGEQMSTATDSFSVVVEVDGRRMTVSVPKDVIADLGHVPSPSVPRRKRGLSSRKGAKIADDSNALNAPMQGTIVSVSVNPGDTVEAGDTLAVIEAMKMEQPLKAGHSGTVSEVLVDAGASVKSGEAIIRFAA</sequence>
<dbReference type="Pfam" id="PF00364">
    <property type="entry name" value="Biotin_lipoyl"/>
    <property type="match status" value="1"/>
</dbReference>
<evidence type="ECO:0000256" key="6">
    <source>
        <dbReference type="ARBA" id="ARBA00023267"/>
    </source>
</evidence>
<dbReference type="GO" id="GO:0004075">
    <property type="term" value="F:biotin carboxylase activity"/>
    <property type="evidence" value="ECO:0007669"/>
    <property type="project" value="UniProtKB-EC"/>
</dbReference>
<evidence type="ECO:0000313" key="13">
    <source>
        <dbReference type="EMBL" id="KHS51667.1"/>
    </source>
</evidence>
<dbReference type="AlphaFoldDB" id="A0A0B9ALP9"/>
<evidence type="ECO:0000256" key="8">
    <source>
        <dbReference type="SAM" id="MobiDB-lite"/>
    </source>
</evidence>
<comment type="cofactor">
    <cofactor evidence="1">
        <name>biotin</name>
        <dbReference type="ChEBI" id="CHEBI:57586"/>
    </cofactor>
</comment>
<evidence type="ECO:0000259" key="11">
    <source>
        <dbReference type="PROSITE" id="PS50979"/>
    </source>
</evidence>
<dbReference type="PROSITE" id="PS50975">
    <property type="entry name" value="ATP_GRASP"/>
    <property type="match status" value="1"/>
</dbReference>
<dbReference type="STRING" id="1703.BLSMQ_1540"/>
<dbReference type="PROSITE" id="PS00867">
    <property type="entry name" value="CPSASE_2"/>
    <property type="match status" value="1"/>
</dbReference>
<evidence type="ECO:0000256" key="1">
    <source>
        <dbReference type="ARBA" id="ARBA00001953"/>
    </source>
</evidence>
<dbReference type="EMBL" id="JTJZ01000020">
    <property type="protein sequence ID" value="KHS51667.1"/>
    <property type="molecule type" value="Genomic_DNA"/>
</dbReference>
<evidence type="ECO:0000313" key="15">
    <source>
        <dbReference type="Proteomes" id="UP000075950"/>
    </source>
</evidence>
<dbReference type="Pfam" id="PF00289">
    <property type="entry name" value="Biotin_carb_N"/>
    <property type="match status" value="1"/>
</dbReference>
<dbReference type="InterPro" id="IPR050856">
    <property type="entry name" value="Biotin_carboxylase_complex"/>
</dbReference>
<evidence type="ECO:0000256" key="5">
    <source>
        <dbReference type="ARBA" id="ARBA00022840"/>
    </source>
</evidence>
<dbReference type="PANTHER" id="PTHR18866">
    <property type="entry name" value="CARBOXYLASE:PYRUVATE/ACETYL-COA/PROPIONYL-COA CARBOXYLASE"/>
    <property type="match status" value="1"/>
</dbReference>
<dbReference type="PROSITE" id="PS50979">
    <property type="entry name" value="BC"/>
    <property type="match status" value="1"/>
</dbReference>
<dbReference type="PANTHER" id="PTHR18866:SF33">
    <property type="entry name" value="METHYLCROTONOYL-COA CARBOXYLASE SUBUNIT ALPHA, MITOCHONDRIAL-RELATED"/>
    <property type="match status" value="1"/>
</dbReference>
<evidence type="ECO:0000313" key="14">
    <source>
        <dbReference type="Proteomes" id="UP000031488"/>
    </source>
</evidence>
<protein>
    <recommendedName>
        <fullName evidence="2">biotin carboxylase</fullName>
        <ecNumber evidence="2">6.3.4.14</ecNumber>
    </recommendedName>
</protein>
<dbReference type="InterPro" id="IPR005481">
    <property type="entry name" value="BC-like_N"/>
</dbReference>
<dbReference type="SUPFAM" id="SSF56059">
    <property type="entry name" value="Glutathione synthetase ATP-binding domain-like"/>
    <property type="match status" value="1"/>
</dbReference>
<dbReference type="InterPro" id="IPR005482">
    <property type="entry name" value="Biotin_COase_C"/>
</dbReference>
<dbReference type="InterPro" id="IPR001882">
    <property type="entry name" value="Biotin_BS"/>
</dbReference>
<feature type="domain" description="ATP-grasp" evidence="10">
    <location>
        <begin position="140"/>
        <end position="337"/>
    </location>
</feature>
<dbReference type="OrthoDB" id="9760256at2"/>
<evidence type="ECO:0000256" key="7">
    <source>
        <dbReference type="PROSITE-ProRule" id="PRU00409"/>
    </source>
</evidence>
<dbReference type="SMART" id="SM00878">
    <property type="entry name" value="Biotin_carb_C"/>
    <property type="match status" value="1"/>
</dbReference>
<feature type="domain" description="Lipoyl-binding" evidence="9">
    <location>
        <begin position="526"/>
        <end position="602"/>
    </location>
</feature>
<dbReference type="EMBL" id="CP014869">
    <property type="protein sequence ID" value="AMT93602.1"/>
    <property type="molecule type" value="Genomic_DNA"/>
</dbReference>
<reference evidence="15" key="2">
    <citation type="submission" date="2016-03" db="EMBL/GenBank/DDBJ databases">
        <authorList>
            <person name="Ploux O."/>
        </authorList>
    </citation>
    <scope>NUCLEOTIDE SEQUENCE [LARGE SCALE GENOMIC DNA]</scope>
    <source>
        <strain evidence="15">BS258</strain>
    </source>
</reference>
<dbReference type="EC" id="6.3.4.14" evidence="2"/>
<dbReference type="Pfam" id="PF02786">
    <property type="entry name" value="CPSase_L_D2"/>
    <property type="match status" value="1"/>
</dbReference>
<dbReference type="InterPro" id="IPR005479">
    <property type="entry name" value="CPAse_ATP-bd"/>
</dbReference>
<keyword evidence="4 7" id="KW-0547">Nucleotide-binding</keyword>
<feature type="region of interest" description="Disordered" evidence="8">
    <location>
        <begin position="508"/>
        <end position="527"/>
    </location>
</feature>
<evidence type="ECO:0000259" key="9">
    <source>
        <dbReference type="PROSITE" id="PS50968"/>
    </source>
</evidence>
<dbReference type="Gene3D" id="3.30.470.20">
    <property type="entry name" value="ATP-grasp fold, B domain"/>
    <property type="match status" value="1"/>
</dbReference>
<dbReference type="RefSeq" id="WP_039210365.1">
    <property type="nucleotide sequence ID" value="NZ_CP014869.1"/>
</dbReference>
<dbReference type="GO" id="GO:0046872">
    <property type="term" value="F:metal ion binding"/>
    <property type="evidence" value="ECO:0007669"/>
    <property type="project" value="InterPro"/>
</dbReference>
<reference evidence="12" key="3">
    <citation type="submission" date="2016-03" db="EMBL/GenBank/DDBJ databases">
        <authorList>
            <person name="Zhu Y."/>
            <person name="Sun C."/>
        </authorList>
    </citation>
    <scope>NUCLEOTIDE SEQUENCE</scope>
    <source>
        <strain evidence="12">BS258</strain>
    </source>
</reference>
<feature type="compositionally biased region" description="Basic residues" evidence="8">
    <location>
        <begin position="515"/>
        <end position="527"/>
    </location>
</feature>
<dbReference type="InterPro" id="IPR000089">
    <property type="entry name" value="Biotin_lipoyl"/>
</dbReference>
<accession>A0A0B9ALP9</accession>
<dbReference type="PROSITE" id="PS00188">
    <property type="entry name" value="BIOTIN"/>
    <property type="match status" value="1"/>
</dbReference>
<organism evidence="13 14">
    <name type="scientific">Brevibacterium linens</name>
    <dbReference type="NCBI Taxonomy" id="1703"/>
    <lineage>
        <taxon>Bacteria</taxon>
        <taxon>Bacillati</taxon>
        <taxon>Actinomycetota</taxon>
        <taxon>Actinomycetes</taxon>
        <taxon>Micrococcales</taxon>
        <taxon>Brevibacteriaceae</taxon>
        <taxon>Brevibacterium</taxon>
    </lineage>
</organism>
<dbReference type="GO" id="GO:0005524">
    <property type="term" value="F:ATP binding"/>
    <property type="evidence" value="ECO:0007669"/>
    <property type="project" value="UniProtKB-UniRule"/>
</dbReference>
<reference evidence="13 14" key="1">
    <citation type="submission" date="2014-11" db="EMBL/GenBank/DDBJ databases">
        <title>Draft Genome Sequence of Brevibacterium linens AE038-8.</title>
        <authorList>
            <person name="Maizel D."/>
            <person name="Utturkar S.M."/>
            <person name="Brown S.D."/>
            <person name="Ferrero M."/>
            <person name="Rosen B.P."/>
        </authorList>
    </citation>
    <scope>NUCLEOTIDE SEQUENCE [LARGE SCALE GENOMIC DNA]</scope>
    <source>
        <strain evidence="13 14">AE038-8</strain>
    </source>
</reference>
<dbReference type="InterPro" id="IPR011053">
    <property type="entry name" value="Single_hybrid_motif"/>
</dbReference>
<feature type="domain" description="Biotin carboxylation" evidence="11">
    <location>
        <begin position="21"/>
        <end position="464"/>
    </location>
</feature>
<dbReference type="KEGG" id="bly:A2T55_07265"/>